<keyword evidence="3" id="KW-1185">Reference proteome</keyword>
<name>A0ABC8L6T7_ERUVS</name>
<dbReference type="AlphaFoldDB" id="A0ABC8L6T7"/>
<dbReference type="EMBL" id="CAKOAT010457376">
    <property type="protein sequence ID" value="CAH8375388.1"/>
    <property type="molecule type" value="Genomic_DNA"/>
</dbReference>
<comment type="caution">
    <text evidence="2">The sequence shown here is derived from an EMBL/GenBank/DDBJ whole genome shotgun (WGS) entry which is preliminary data.</text>
</comment>
<evidence type="ECO:0000313" key="3">
    <source>
        <dbReference type="Proteomes" id="UP001642260"/>
    </source>
</evidence>
<protein>
    <submittedName>
        <fullName evidence="2">Uncharacterized protein</fullName>
    </submittedName>
</protein>
<accession>A0ABC8L6T7</accession>
<proteinExistence type="predicted"/>
<reference evidence="2 3" key="1">
    <citation type="submission" date="2022-03" db="EMBL/GenBank/DDBJ databases">
        <authorList>
            <person name="Macdonald S."/>
            <person name="Ahmed S."/>
            <person name="Newling K."/>
        </authorList>
    </citation>
    <scope>NUCLEOTIDE SEQUENCE [LARGE SCALE GENOMIC DNA]</scope>
</reference>
<evidence type="ECO:0000256" key="1">
    <source>
        <dbReference type="SAM" id="MobiDB-lite"/>
    </source>
</evidence>
<sequence length="114" mass="12498">MNEENGLDVVNNAVLAHENLGLEEDVMELDGNENGLVEDDVVACDEDGFQDLTNDDIERNKEPAQEGLTDPNLDEASLGDEEGKENVMGAGERLTLVLSFFRKILVGSIVFFLN</sequence>
<dbReference type="Proteomes" id="UP001642260">
    <property type="component" value="Unassembled WGS sequence"/>
</dbReference>
<gene>
    <name evidence="2" type="ORF">ERUC_LOCUS32180</name>
</gene>
<organism evidence="2 3">
    <name type="scientific">Eruca vesicaria subsp. sativa</name>
    <name type="common">Garden rocket</name>
    <name type="synonym">Eruca sativa</name>
    <dbReference type="NCBI Taxonomy" id="29727"/>
    <lineage>
        <taxon>Eukaryota</taxon>
        <taxon>Viridiplantae</taxon>
        <taxon>Streptophyta</taxon>
        <taxon>Embryophyta</taxon>
        <taxon>Tracheophyta</taxon>
        <taxon>Spermatophyta</taxon>
        <taxon>Magnoliopsida</taxon>
        <taxon>eudicotyledons</taxon>
        <taxon>Gunneridae</taxon>
        <taxon>Pentapetalae</taxon>
        <taxon>rosids</taxon>
        <taxon>malvids</taxon>
        <taxon>Brassicales</taxon>
        <taxon>Brassicaceae</taxon>
        <taxon>Brassiceae</taxon>
        <taxon>Eruca</taxon>
    </lineage>
</organism>
<feature type="region of interest" description="Disordered" evidence="1">
    <location>
        <begin position="48"/>
        <end position="80"/>
    </location>
</feature>
<evidence type="ECO:0000313" key="2">
    <source>
        <dbReference type="EMBL" id="CAH8375388.1"/>
    </source>
</evidence>